<dbReference type="Gene3D" id="1.20.1170.10">
    <property type="match status" value="1"/>
</dbReference>
<dbReference type="EMBL" id="VSZQ01000335">
    <property type="protein sequence ID" value="TYR47380.1"/>
    <property type="molecule type" value="Genomic_DNA"/>
</dbReference>
<dbReference type="Pfam" id="PF05791">
    <property type="entry name" value="Bacillus_HBL"/>
    <property type="match status" value="1"/>
</dbReference>
<dbReference type="GO" id="GO:0016020">
    <property type="term" value="C:membrane"/>
    <property type="evidence" value="ECO:0007669"/>
    <property type="project" value="InterPro"/>
</dbReference>
<evidence type="ECO:0000256" key="1">
    <source>
        <dbReference type="SAM" id="Phobius"/>
    </source>
</evidence>
<dbReference type="InterPro" id="IPR008414">
    <property type="entry name" value="HBL"/>
</dbReference>
<keyword evidence="3" id="KW-1185">Reference proteome</keyword>
<dbReference type="SUPFAM" id="SSF58100">
    <property type="entry name" value="Bacterial hemolysins"/>
    <property type="match status" value="1"/>
</dbReference>
<reference evidence="2 3" key="1">
    <citation type="submission" date="2019-08" db="EMBL/GenBank/DDBJ databases">
        <title>Draft genome for granaticin producer strain Streptomyces parvus C05.</title>
        <authorList>
            <person name="Gonzalez-Pimentel J.L."/>
        </authorList>
    </citation>
    <scope>NUCLEOTIDE SEQUENCE [LARGE SCALE GENOMIC DNA]</scope>
    <source>
        <strain evidence="2 3">C05</strain>
    </source>
</reference>
<evidence type="ECO:0000313" key="2">
    <source>
        <dbReference type="EMBL" id="TYR47380.1"/>
    </source>
</evidence>
<protein>
    <submittedName>
        <fullName evidence="2">HBL/NHE enterotoxin family protein</fullName>
    </submittedName>
</protein>
<dbReference type="PANTHER" id="PTHR38443">
    <property type="match status" value="1"/>
</dbReference>
<organism evidence="2 3">
    <name type="scientific">Streptomyces parvus</name>
    <dbReference type="NCBI Taxonomy" id="66428"/>
    <lineage>
        <taxon>Bacteria</taxon>
        <taxon>Bacillati</taxon>
        <taxon>Actinomycetota</taxon>
        <taxon>Actinomycetes</taxon>
        <taxon>Kitasatosporales</taxon>
        <taxon>Streptomycetaceae</taxon>
        <taxon>Streptomyces</taxon>
    </lineage>
</organism>
<dbReference type="Proteomes" id="UP000323242">
    <property type="component" value="Unassembled WGS sequence"/>
</dbReference>
<proteinExistence type="predicted"/>
<gene>
    <name evidence="2" type="ORF">FY004_35560</name>
</gene>
<dbReference type="AlphaFoldDB" id="A0A5D4I883"/>
<feature type="transmembrane region" description="Helical" evidence="1">
    <location>
        <begin position="182"/>
        <end position="212"/>
    </location>
</feature>
<keyword evidence="1" id="KW-0812">Transmembrane</keyword>
<dbReference type="PANTHER" id="PTHR38443:SF2">
    <property type="entry name" value="NON-HEMOLYTIC ENTEROTOXIN LYTIC COMPONENT L1"/>
    <property type="match status" value="1"/>
</dbReference>
<name>A0A5D4I883_9ACTN</name>
<comment type="caution">
    <text evidence="2">The sequence shown here is derived from an EMBL/GenBank/DDBJ whole genome shotgun (WGS) entry which is preliminary data.</text>
</comment>
<feature type="transmembrane region" description="Helical" evidence="1">
    <location>
        <begin position="218"/>
        <end position="246"/>
    </location>
</feature>
<keyword evidence="1" id="KW-0472">Membrane</keyword>
<accession>A0A5D4I883</accession>
<dbReference type="InterPro" id="IPR052785">
    <property type="entry name" value="Enterotoxin_cmpnt"/>
</dbReference>
<sequence>MSDALVAALEKQEEIGGEVAAQGSLTALVQTHALSIMQQPKPDFSGFDNEEIRNFQGTVQGALNSSAENAGHYLRAVQPESIALLSRVENYFVTLGALSESLKDEQDPDAMVQTLRYLREQAGAFTDQTRKVASSTDGMVSAFSGDKREFTECAEKINTLVGGESGILGDLKRDLENVNAKITAATIGAGVSGAAILGGVACIVIGCCTSIVTGGASLAVAIGGGVLLIGGIGGGIGSGIALANLYDEKKNLLVKQQRLESGVKLLTACSAGLADLGTQAGGVATALQNTTNSWTFLKESLNSAADNIEKAGRTQSDFLRKTFLRTIDRSLPRNLEQLRNTRKAIIGMETVSQPNTHTGDLIRFQLQKPPRLAR</sequence>
<evidence type="ECO:0000313" key="3">
    <source>
        <dbReference type="Proteomes" id="UP000323242"/>
    </source>
</evidence>
<dbReference type="RefSeq" id="WP_109197799.1">
    <property type="nucleotide sequence ID" value="NZ_VSZQ01000335.1"/>
</dbReference>
<dbReference type="CDD" id="cd22652">
    <property type="entry name" value="ClyA_AhlB-like"/>
    <property type="match status" value="1"/>
</dbReference>
<keyword evidence="1" id="KW-1133">Transmembrane helix</keyword>